<dbReference type="RefSeq" id="WP_277867463.1">
    <property type="nucleotide sequence ID" value="NZ_JAKKUT010000002.1"/>
</dbReference>
<reference evidence="2" key="2">
    <citation type="submission" date="2022-01" db="EMBL/GenBank/DDBJ databases">
        <authorList>
            <person name="Zivanovic Y."/>
            <person name="Moreira D."/>
            <person name="Lopez-Garcia P."/>
        </authorList>
    </citation>
    <scope>NUCLEOTIDE SEQUENCE</scope>
    <source>
        <strain evidence="2">G9</strain>
    </source>
</reference>
<evidence type="ECO:0000259" key="1">
    <source>
        <dbReference type="SMART" id="SM00333"/>
    </source>
</evidence>
<dbReference type="Proteomes" id="UP001154265">
    <property type="component" value="Unassembled WGS sequence"/>
</dbReference>
<evidence type="ECO:0000313" key="2">
    <source>
        <dbReference type="EMBL" id="MDG2991601.1"/>
    </source>
</evidence>
<dbReference type="SUPFAM" id="SSF63748">
    <property type="entry name" value="Tudor/PWWP/MBT"/>
    <property type="match status" value="2"/>
</dbReference>
<dbReference type="SMART" id="SM00333">
    <property type="entry name" value="TUDOR"/>
    <property type="match status" value="1"/>
</dbReference>
<name>A0ABT6F165_9SYNE</name>
<dbReference type="CDD" id="cd20384">
    <property type="entry name" value="Tudor_ZGPAT"/>
    <property type="match status" value="1"/>
</dbReference>
<sequence length="131" mass="14653">MGRVLVRLSQAVMVSSVMVLAGFFFSGLSEAQQPGDRVLGQWSDGLWYPARIQSVQGNRIRLNFDDGDVATVGPSQVRWVNWSVGSRLQCNWKNQGRYYSGVITQVSGEQIFVAYDDGDREQTVMGRCRSN</sequence>
<comment type="caution">
    <text evidence="2">The sequence shown here is derived from an EMBL/GenBank/DDBJ whole genome shotgun (WGS) entry which is preliminary data.</text>
</comment>
<keyword evidence="3" id="KW-1185">Reference proteome</keyword>
<proteinExistence type="predicted"/>
<gene>
    <name evidence="2" type="ORF">L3556_11760</name>
</gene>
<accession>A0ABT6F165</accession>
<organism evidence="2 3">
    <name type="scientific">Candidatus Synechococcus calcipolaris G9</name>
    <dbReference type="NCBI Taxonomy" id="1497997"/>
    <lineage>
        <taxon>Bacteria</taxon>
        <taxon>Bacillati</taxon>
        <taxon>Cyanobacteriota</taxon>
        <taxon>Cyanophyceae</taxon>
        <taxon>Synechococcales</taxon>
        <taxon>Synechococcaceae</taxon>
        <taxon>Synechococcus</taxon>
    </lineage>
</organism>
<evidence type="ECO:0000313" key="3">
    <source>
        <dbReference type="Proteomes" id="UP001154265"/>
    </source>
</evidence>
<feature type="domain" description="Tudor" evidence="1">
    <location>
        <begin position="30"/>
        <end position="85"/>
    </location>
</feature>
<protein>
    <recommendedName>
        <fullName evidence="1">Tudor domain-containing protein</fullName>
    </recommendedName>
</protein>
<dbReference type="EMBL" id="JAKKUT010000002">
    <property type="protein sequence ID" value="MDG2991601.1"/>
    <property type="molecule type" value="Genomic_DNA"/>
</dbReference>
<dbReference type="Gene3D" id="2.30.30.140">
    <property type="match status" value="2"/>
</dbReference>
<reference evidence="2" key="1">
    <citation type="journal article" date="2022" name="Genome Biol. Evol.">
        <title>A New Gene Family Diagnostic for Intracellular Biomineralization of Amorphous Ca Carbonates by Cyanobacteria.</title>
        <authorList>
            <person name="Benzerara K."/>
            <person name="Duprat E."/>
            <person name="Bitard-Feildel T."/>
            <person name="Caumes G."/>
            <person name="Cassier-Chauvat C."/>
            <person name="Chauvat F."/>
            <person name="Dezi M."/>
            <person name="Diop S.I."/>
            <person name="Gaschignard G."/>
            <person name="Gorgen S."/>
            <person name="Gugger M."/>
            <person name="Lopez-Garcia P."/>
            <person name="Millet M."/>
            <person name="Skouri-Panet F."/>
            <person name="Moreira D."/>
            <person name="Callebaut I."/>
        </authorList>
    </citation>
    <scope>NUCLEOTIDE SEQUENCE</scope>
    <source>
        <strain evidence="2">G9</strain>
    </source>
</reference>
<dbReference type="InterPro" id="IPR002999">
    <property type="entry name" value="Tudor"/>
</dbReference>